<reference evidence="8 9" key="1">
    <citation type="submission" date="2019-07" db="EMBL/GenBank/DDBJ databases">
        <authorList>
            <person name="Zhou L.-Y."/>
        </authorList>
    </citation>
    <scope>NUCLEOTIDE SEQUENCE [LARGE SCALE GENOMIC DNA]</scope>
    <source>
        <strain evidence="8 9">YIM 101269</strain>
    </source>
</reference>
<evidence type="ECO:0000259" key="7">
    <source>
        <dbReference type="Pfam" id="PF01343"/>
    </source>
</evidence>
<feature type="domain" description="Peptidase S49" evidence="7">
    <location>
        <begin position="176"/>
        <end position="338"/>
    </location>
</feature>
<evidence type="ECO:0000256" key="2">
    <source>
        <dbReference type="ARBA" id="ARBA00022670"/>
    </source>
</evidence>
<evidence type="ECO:0000256" key="4">
    <source>
        <dbReference type="ARBA" id="ARBA00022825"/>
    </source>
</evidence>
<evidence type="ECO:0000256" key="1">
    <source>
        <dbReference type="ARBA" id="ARBA00008683"/>
    </source>
</evidence>
<keyword evidence="6" id="KW-0812">Transmembrane</keyword>
<feature type="compositionally biased region" description="Pro residues" evidence="5">
    <location>
        <begin position="24"/>
        <end position="39"/>
    </location>
</feature>
<dbReference type="InterPro" id="IPR029045">
    <property type="entry name" value="ClpP/crotonase-like_dom_sf"/>
</dbReference>
<evidence type="ECO:0000313" key="9">
    <source>
        <dbReference type="Proteomes" id="UP000317638"/>
    </source>
</evidence>
<keyword evidence="6" id="KW-1133">Transmembrane helix</keyword>
<dbReference type="CDD" id="cd07023">
    <property type="entry name" value="S49_Sppa_N_C"/>
    <property type="match status" value="1"/>
</dbReference>
<dbReference type="SUPFAM" id="SSF52096">
    <property type="entry name" value="ClpP/crotonase"/>
    <property type="match status" value="1"/>
</dbReference>
<comment type="similarity">
    <text evidence="1">Belongs to the peptidase S49 family.</text>
</comment>
<keyword evidence="2" id="KW-0645">Protease</keyword>
<evidence type="ECO:0000256" key="3">
    <source>
        <dbReference type="ARBA" id="ARBA00022801"/>
    </source>
</evidence>
<dbReference type="GO" id="GO:0006508">
    <property type="term" value="P:proteolysis"/>
    <property type="evidence" value="ECO:0007669"/>
    <property type="project" value="UniProtKB-KW"/>
</dbReference>
<dbReference type="PANTHER" id="PTHR42987">
    <property type="entry name" value="PEPTIDASE S49"/>
    <property type="match status" value="1"/>
</dbReference>
<evidence type="ECO:0000256" key="5">
    <source>
        <dbReference type="SAM" id="MobiDB-lite"/>
    </source>
</evidence>
<keyword evidence="3" id="KW-0378">Hydrolase</keyword>
<accession>A0A553K2V7</accession>
<dbReference type="InterPro" id="IPR002142">
    <property type="entry name" value="Peptidase_S49"/>
</dbReference>
<dbReference type="RefSeq" id="WP_143937910.1">
    <property type="nucleotide sequence ID" value="NZ_VKKG01000002.1"/>
</dbReference>
<dbReference type="AlphaFoldDB" id="A0A553K2V7"/>
<evidence type="ECO:0000256" key="6">
    <source>
        <dbReference type="SAM" id="Phobius"/>
    </source>
</evidence>
<dbReference type="GO" id="GO:0008236">
    <property type="term" value="F:serine-type peptidase activity"/>
    <property type="evidence" value="ECO:0007669"/>
    <property type="project" value="UniProtKB-KW"/>
</dbReference>
<name>A0A553K2V7_9ACTN</name>
<keyword evidence="6" id="KW-0472">Membrane</keyword>
<dbReference type="OrthoDB" id="5623708at2"/>
<dbReference type="EMBL" id="VKKG01000002">
    <property type="protein sequence ID" value="TRY19018.1"/>
    <property type="molecule type" value="Genomic_DNA"/>
</dbReference>
<proteinExistence type="inferred from homology"/>
<dbReference type="PANTHER" id="PTHR42987:SF4">
    <property type="entry name" value="PROTEASE SOHB-RELATED"/>
    <property type="match status" value="1"/>
</dbReference>
<dbReference type="InterPro" id="IPR047272">
    <property type="entry name" value="S49_SppA_C"/>
</dbReference>
<evidence type="ECO:0000313" key="8">
    <source>
        <dbReference type="EMBL" id="TRY19018.1"/>
    </source>
</evidence>
<dbReference type="Pfam" id="PF01343">
    <property type="entry name" value="Peptidase_S49"/>
    <property type="match status" value="1"/>
</dbReference>
<keyword evidence="4" id="KW-0720">Serine protease</keyword>
<sequence>MSSSNNPTDSPADIPVQAPGTAGFPPPAHRYPQPAPQPEQPGGFKRGFGKGIGLGLGLTVMVTALALVGGIMSVVGLGVLVGSTSGEAQATTTETIWGEPGAGNELRAIDISGAIMTSAADGGLLAAGTYGYEVADMLDELDADDAAGVVLLVNTPGGSITGSRAISDAIVRYQERTGQQVMVHVQGMSASGGVYSTAPADVIYADHGSIIGSIGVIYGPFEHYDGVVATSGSLLEAGVTTTGGITQEYITRGTGKDAGQPFRELTDGERQMFADLIQPEYERFVDHMATHRGMDATRIVEEYGAGIFESGKAEELGYVDGTLGRDEFYREAAERAGLDPDDTAVVRLAAPSAFESLFGVERVLGQSPALQPAAGQAFVNAGICGGRAPLVFTGDLAAVCG</sequence>
<organism evidence="8 9">
    <name type="scientific">Tessaracoccus rhinocerotis</name>
    <dbReference type="NCBI Taxonomy" id="1689449"/>
    <lineage>
        <taxon>Bacteria</taxon>
        <taxon>Bacillati</taxon>
        <taxon>Actinomycetota</taxon>
        <taxon>Actinomycetes</taxon>
        <taxon>Propionibacteriales</taxon>
        <taxon>Propionibacteriaceae</taxon>
        <taxon>Tessaracoccus</taxon>
    </lineage>
</organism>
<feature type="region of interest" description="Disordered" evidence="5">
    <location>
        <begin position="1"/>
        <end position="46"/>
    </location>
</feature>
<gene>
    <name evidence="8" type="ORF">FOJ82_07920</name>
</gene>
<dbReference type="Gene3D" id="6.20.330.10">
    <property type="match status" value="1"/>
</dbReference>
<protein>
    <submittedName>
        <fullName evidence="8">S49 family peptidase</fullName>
    </submittedName>
</protein>
<keyword evidence="9" id="KW-1185">Reference proteome</keyword>
<feature type="transmembrane region" description="Helical" evidence="6">
    <location>
        <begin position="54"/>
        <end position="81"/>
    </location>
</feature>
<comment type="caution">
    <text evidence="8">The sequence shown here is derived from an EMBL/GenBank/DDBJ whole genome shotgun (WGS) entry which is preliminary data.</text>
</comment>
<dbReference type="Proteomes" id="UP000317638">
    <property type="component" value="Unassembled WGS sequence"/>
</dbReference>
<dbReference type="Gene3D" id="3.90.226.10">
    <property type="entry name" value="2-enoyl-CoA Hydratase, Chain A, domain 1"/>
    <property type="match status" value="1"/>
</dbReference>